<evidence type="ECO:0000259" key="2">
    <source>
        <dbReference type="Pfam" id="PF01408"/>
    </source>
</evidence>
<dbReference type="PANTHER" id="PTHR43818:SF11">
    <property type="entry name" value="BCDNA.GH03377"/>
    <property type="match status" value="1"/>
</dbReference>
<evidence type="ECO:0000313" key="4">
    <source>
        <dbReference type="EMBL" id="GES12228.1"/>
    </source>
</evidence>
<proteinExistence type="predicted"/>
<dbReference type="Gene3D" id="3.40.50.720">
    <property type="entry name" value="NAD(P)-binding Rossmann-like Domain"/>
    <property type="match status" value="1"/>
</dbReference>
<dbReference type="RefSeq" id="WP_218041339.1">
    <property type="nucleotide sequence ID" value="NZ_BAAAHL010000012.1"/>
</dbReference>
<organism evidence="4 5">
    <name type="scientific">Acrocarpospora macrocephala</name>
    <dbReference type="NCBI Taxonomy" id="150177"/>
    <lineage>
        <taxon>Bacteria</taxon>
        <taxon>Bacillati</taxon>
        <taxon>Actinomycetota</taxon>
        <taxon>Actinomycetes</taxon>
        <taxon>Streptosporangiales</taxon>
        <taxon>Streptosporangiaceae</taxon>
        <taxon>Acrocarpospora</taxon>
    </lineage>
</organism>
<gene>
    <name evidence="4" type="ORF">Amac_058250</name>
</gene>
<dbReference type="Pfam" id="PF01408">
    <property type="entry name" value="GFO_IDH_MocA"/>
    <property type="match status" value="1"/>
</dbReference>
<reference evidence="4 5" key="1">
    <citation type="submission" date="2019-10" db="EMBL/GenBank/DDBJ databases">
        <title>Whole genome shotgun sequence of Acrocarpospora macrocephala NBRC 16266.</title>
        <authorList>
            <person name="Ichikawa N."/>
            <person name="Kimura A."/>
            <person name="Kitahashi Y."/>
            <person name="Komaki H."/>
            <person name="Oguchi A."/>
        </authorList>
    </citation>
    <scope>NUCLEOTIDE SEQUENCE [LARGE SCALE GENOMIC DNA]</scope>
    <source>
        <strain evidence="4 5">NBRC 16266</strain>
    </source>
</reference>
<accession>A0A5M3X1P6</accession>
<feature type="domain" description="Gfo/Idh/MocA-like oxidoreductase N-terminal" evidence="2">
    <location>
        <begin position="4"/>
        <end position="118"/>
    </location>
</feature>
<keyword evidence="5" id="KW-1185">Reference proteome</keyword>
<evidence type="ECO:0000259" key="3">
    <source>
        <dbReference type="Pfam" id="PF22725"/>
    </source>
</evidence>
<dbReference type="InterPro" id="IPR000683">
    <property type="entry name" value="Gfo/Idh/MocA-like_OxRdtase_N"/>
</dbReference>
<dbReference type="SUPFAM" id="SSF55347">
    <property type="entry name" value="Glyceraldehyde-3-phosphate dehydrogenase-like, C-terminal domain"/>
    <property type="match status" value="1"/>
</dbReference>
<protein>
    <submittedName>
        <fullName evidence="4">Oxidoreductase</fullName>
    </submittedName>
</protein>
<keyword evidence="1" id="KW-0560">Oxidoreductase</keyword>
<dbReference type="InterPro" id="IPR036291">
    <property type="entry name" value="NAD(P)-bd_dom_sf"/>
</dbReference>
<evidence type="ECO:0000256" key="1">
    <source>
        <dbReference type="ARBA" id="ARBA00023002"/>
    </source>
</evidence>
<feature type="domain" description="GFO/IDH/MocA-like oxidoreductase" evidence="3">
    <location>
        <begin position="131"/>
        <end position="261"/>
    </location>
</feature>
<dbReference type="InterPro" id="IPR055170">
    <property type="entry name" value="GFO_IDH_MocA-like_dom"/>
</dbReference>
<dbReference type="Pfam" id="PF22725">
    <property type="entry name" value="GFO_IDH_MocA_C3"/>
    <property type="match status" value="1"/>
</dbReference>
<dbReference type="InterPro" id="IPR050463">
    <property type="entry name" value="Gfo/Idh/MocA_oxidrdct_glycsds"/>
</dbReference>
<dbReference type="EMBL" id="BLAE01000035">
    <property type="protein sequence ID" value="GES12228.1"/>
    <property type="molecule type" value="Genomic_DNA"/>
</dbReference>
<dbReference type="AlphaFoldDB" id="A0A5M3X1P6"/>
<dbReference type="Gene3D" id="3.30.360.10">
    <property type="entry name" value="Dihydrodipicolinate Reductase, domain 2"/>
    <property type="match status" value="1"/>
</dbReference>
<name>A0A5M3X1P6_9ACTN</name>
<dbReference type="Proteomes" id="UP000331127">
    <property type="component" value="Unassembled WGS sequence"/>
</dbReference>
<evidence type="ECO:0000313" key="5">
    <source>
        <dbReference type="Proteomes" id="UP000331127"/>
    </source>
</evidence>
<comment type="caution">
    <text evidence="4">The sequence shown here is derived from an EMBL/GenBank/DDBJ whole genome shotgun (WGS) entry which is preliminary data.</text>
</comment>
<dbReference type="PANTHER" id="PTHR43818">
    <property type="entry name" value="BCDNA.GH03377"/>
    <property type="match status" value="1"/>
</dbReference>
<dbReference type="GO" id="GO:0000166">
    <property type="term" value="F:nucleotide binding"/>
    <property type="evidence" value="ECO:0007669"/>
    <property type="project" value="InterPro"/>
</dbReference>
<dbReference type="GO" id="GO:0016491">
    <property type="term" value="F:oxidoreductase activity"/>
    <property type="evidence" value="ECO:0007669"/>
    <property type="project" value="UniProtKB-KW"/>
</dbReference>
<dbReference type="SUPFAM" id="SSF51735">
    <property type="entry name" value="NAD(P)-binding Rossmann-fold domains"/>
    <property type="match status" value="1"/>
</dbReference>
<sequence>MNRVRIAIVGCGYVADFYLATLPNHPFLQLTGAYDRDLRRQREFTGYHQVDGYGSLPDLLADPAVELVVNLTNPSSHAEVTRLALLAGKHVYVEKPLAMTLPEARALVDLAAGRGLLLGSAPCNLLGETAQTLWRALREGVIGTPRLAYAELDAGPIPRLPFETWVSASGAPWPYLDEFRTGCVIEHAGYYLTWLTAFFGPAVEVTAYAAAVVPNPYLEGAAPDFATACLRFGGGVVARVTSGIIAPGDHSLRIVGDEGVLTVTDCGDYESPVTLTRAAGEAPVPLVRSRGPLHGYDDVHRMDFACGVADLARAATGETPSHLPVEHALHVLELTLTMAEATGGTVMRPSTTFAPFPPMPWAGE</sequence>